<comment type="caution">
    <text evidence="2">The sequence shown here is derived from an EMBL/GenBank/DDBJ whole genome shotgun (WGS) entry which is preliminary data.</text>
</comment>
<reference evidence="2 3" key="1">
    <citation type="submission" date="2019-09" db="EMBL/GenBank/DDBJ databases">
        <title>Mumia zhuanghuii sp. nov. isolated from the intestinal contents of plateau pika (Ochotona curzoniae) in the Qinghai-Tibet plateau of China.</title>
        <authorList>
            <person name="Tian Z."/>
        </authorList>
    </citation>
    <scope>NUCLEOTIDE SEQUENCE [LARGE SCALE GENOMIC DNA]</scope>
    <source>
        <strain evidence="3">350</strain>
    </source>
</reference>
<evidence type="ECO:0000313" key="3">
    <source>
        <dbReference type="Proteomes" id="UP000307768"/>
    </source>
</evidence>
<dbReference type="AlphaFoldDB" id="A0A5Q6RJK7"/>
<dbReference type="Pfam" id="PF16571">
    <property type="entry name" value="FBP_C"/>
    <property type="match status" value="1"/>
</dbReference>
<evidence type="ECO:0000313" key="2">
    <source>
        <dbReference type="EMBL" id="KAA1418264.1"/>
    </source>
</evidence>
<protein>
    <submittedName>
        <fullName evidence="2">FBP domain-containing protein</fullName>
    </submittedName>
</protein>
<accession>A0A5Q6RJK7</accession>
<name>A0A5Q6RJK7_9ACTN</name>
<gene>
    <name evidence="2" type="ORF">FE697_020775</name>
</gene>
<dbReference type="InterPro" id="IPR032330">
    <property type="entry name" value="EF-G-binding_C"/>
</dbReference>
<evidence type="ECO:0000259" key="1">
    <source>
        <dbReference type="Pfam" id="PF16571"/>
    </source>
</evidence>
<proteinExistence type="predicted"/>
<dbReference type="OrthoDB" id="4171838at2"/>
<dbReference type="EMBL" id="VDFQ02000007">
    <property type="protein sequence ID" value="KAA1418264.1"/>
    <property type="molecule type" value="Genomic_DNA"/>
</dbReference>
<dbReference type="RefSeq" id="WP_149771553.1">
    <property type="nucleotide sequence ID" value="NZ_VDFQ02000007.1"/>
</dbReference>
<feature type="domain" description="Elongation factor G-binding protein C-terminal treble-clef zinc-finger" evidence="1">
    <location>
        <begin position="8"/>
        <end position="159"/>
    </location>
</feature>
<sequence>MHALTESQIRASFVNASRREASQAPLPPGLPDLAWDDLDLLGWVDPKAPRRAYAVVPTPEGAVGVLLRTTQPTSQRPAVCTWCEDVEATDGVVLYVAKRAGAAGRNGNTVGALVHADLSCSAHARRRPTRAEGAVDPVAFVERRVAGLRERTARFAERVLATS</sequence>
<organism evidence="2 3">
    <name type="scientific">Mumia zhuanghuii</name>
    <dbReference type="NCBI Taxonomy" id="2585211"/>
    <lineage>
        <taxon>Bacteria</taxon>
        <taxon>Bacillati</taxon>
        <taxon>Actinomycetota</taxon>
        <taxon>Actinomycetes</taxon>
        <taxon>Propionibacteriales</taxon>
        <taxon>Nocardioidaceae</taxon>
        <taxon>Mumia</taxon>
    </lineage>
</organism>
<dbReference type="Proteomes" id="UP000307768">
    <property type="component" value="Unassembled WGS sequence"/>
</dbReference>